<dbReference type="PROSITE" id="PS50213">
    <property type="entry name" value="FAS1"/>
    <property type="match status" value="1"/>
</dbReference>
<keyword evidence="3" id="KW-1185">Reference proteome</keyword>
<dbReference type="InterPro" id="IPR000782">
    <property type="entry name" value="FAS1_domain"/>
</dbReference>
<dbReference type="SUPFAM" id="SSF82153">
    <property type="entry name" value="FAS1 domain"/>
    <property type="match status" value="1"/>
</dbReference>
<dbReference type="Pfam" id="PF02469">
    <property type="entry name" value="Fasciclin"/>
    <property type="match status" value="1"/>
</dbReference>
<sequence length="227" mass="25747">MTREIPFPLPLPFLCPLYKDCTAGTRTTHSAVTCSLYSMAHFRLGAAVWLCVVAVVPFATTSFTHTTGIVPAIPQSQEQSPLIELWRTALKYQETKIGPKTFLAPRPSVFKNWVPPELFQHRNAHILREVLMDYMVEERVSANDKRMREPNGLRVINLNGKPLVFRRNGATITVNGVQVVSAISNKDHTVSYYLQGDLFGHRGLMSQLRHQRSDLTFYKATTFNLRC</sequence>
<protein>
    <recommendedName>
        <fullName evidence="1">FAS1 domain-containing protein</fullName>
    </recommendedName>
</protein>
<accession>A0AAW0U420</accession>
<proteinExistence type="predicted"/>
<name>A0AAW0U420_SCYPA</name>
<comment type="caution">
    <text evidence="2">The sequence shown here is derived from an EMBL/GenBank/DDBJ whole genome shotgun (WGS) entry which is preliminary data.</text>
</comment>
<dbReference type="Gene3D" id="2.30.180.10">
    <property type="entry name" value="FAS1 domain"/>
    <property type="match status" value="1"/>
</dbReference>
<dbReference type="InterPro" id="IPR036378">
    <property type="entry name" value="FAS1_dom_sf"/>
</dbReference>
<gene>
    <name evidence="2" type="ORF">O3P69_005942</name>
</gene>
<dbReference type="EMBL" id="JARAKH010000018">
    <property type="protein sequence ID" value="KAK8394812.1"/>
    <property type="molecule type" value="Genomic_DNA"/>
</dbReference>
<evidence type="ECO:0000313" key="3">
    <source>
        <dbReference type="Proteomes" id="UP001487740"/>
    </source>
</evidence>
<organism evidence="2 3">
    <name type="scientific">Scylla paramamosain</name>
    <name type="common">Mud crab</name>
    <dbReference type="NCBI Taxonomy" id="85552"/>
    <lineage>
        <taxon>Eukaryota</taxon>
        <taxon>Metazoa</taxon>
        <taxon>Ecdysozoa</taxon>
        <taxon>Arthropoda</taxon>
        <taxon>Crustacea</taxon>
        <taxon>Multicrustacea</taxon>
        <taxon>Malacostraca</taxon>
        <taxon>Eumalacostraca</taxon>
        <taxon>Eucarida</taxon>
        <taxon>Decapoda</taxon>
        <taxon>Pleocyemata</taxon>
        <taxon>Brachyura</taxon>
        <taxon>Eubrachyura</taxon>
        <taxon>Portunoidea</taxon>
        <taxon>Portunidae</taxon>
        <taxon>Portuninae</taxon>
        <taxon>Scylla</taxon>
    </lineage>
</organism>
<feature type="domain" description="FAS1" evidence="1">
    <location>
        <begin position="66"/>
        <end position="198"/>
    </location>
</feature>
<evidence type="ECO:0000313" key="2">
    <source>
        <dbReference type="EMBL" id="KAK8394812.1"/>
    </source>
</evidence>
<dbReference type="AlphaFoldDB" id="A0AAW0U420"/>
<evidence type="ECO:0000259" key="1">
    <source>
        <dbReference type="PROSITE" id="PS50213"/>
    </source>
</evidence>
<reference evidence="2 3" key="1">
    <citation type="submission" date="2023-03" db="EMBL/GenBank/DDBJ databases">
        <title>High-quality genome of Scylla paramamosain provides insights in environmental adaptation.</title>
        <authorList>
            <person name="Zhang L."/>
        </authorList>
    </citation>
    <scope>NUCLEOTIDE SEQUENCE [LARGE SCALE GENOMIC DNA]</scope>
    <source>
        <strain evidence="2">LZ_2023a</strain>
        <tissue evidence="2">Muscle</tissue>
    </source>
</reference>
<dbReference type="Proteomes" id="UP001487740">
    <property type="component" value="Unassembled WGS sequence"/>
</dbReference>